<evidence type="ECO:0000256" key="7">
    <source>
        <dbReference type="ARBA" id="ARBA00047899"/>
    </source>
</evidence>
<dbReference type="InterPro" id="IPR008271">
    <property type="entry name" value="Ser/Thr_kinase_AS"/>
</dbReference>
<evidence type="ECO:0000256" key="5">
    <source>
        <dbReference type="ARBA" id="ARBA00022777"/>
    </source>
</evidence>
<evidence type="ECO:0000256" key="3">
    <source>
        <dbReference type="ARBA" id="ARBA00022679"/>
    </source>
</evidence>
<accession>A0A8H6G765</accession>
<comment type="caution">
    <text evidence="11">The sequence shown here is derived from an EMBL/GenBank/DDBJ whole genome shotgun (WGS) entry which is preliminary data.</text>
</comment>
<dbReference type="OrthoDB" id="310217at2759"/>
<dbReference type="GO" id="GO:0004674">
    <property type="term" value="F:protein serine/threonine kinase activity"/>
    <property type="evidence" value="ECO:0007669"/>
    <property type="project" value="UniProtKB-KW"/>
</dbReference>
<keyword evidence="3" id="KW-0808">Transferase</keyword>
<name>A0A8H6G765_9LECA</name>
<comment type="catalytic activity">
    <reaction evidence="8">
        <text>L-seryl-[protein] + ATP = O-phospho-L-seryl-[protein] + ADP + H(+)</text>
        <dbReference type="Rhea" id="RHEA:17989"/>
        <dbReference type="Rhea" id="RHEA-COMP:9863"/>
        <dbReference type="Rhea" id="RHEA-COMP:11604"/>
        <dbReference type="ChEBI" id="CHEBI:15378"/>
        <dbReference type="ChEBI" id="CHEBI:29999"/>
        <dbReference type="ChEBI" id="CHEBI:30616"/>
        <dbReference type="ChEBI" id="CHEBI:83421"/>
        <dbReference type="ChEBI" id="CHEBI:456216"/>
        <dbReference type="EC" id="2.7.11.1"/>
    </reaction>
</comment>
<dbReference type="EMBL" id="JACCJC010000001">
    <property type="protein sequence ID" value="KAF6241761.1"/>
    <property type="molecule type" value="Genomic_DNA"/>
</dbReference>
<feature type="compositionally biased region" description="Acidic residues" evidence="9">
    <location>
        <begin position="426"/>
        <end position="438"/>
    </location>
</feature>
<protein>
    <recommendedName>
        <fullName evidence="1">non-specific serine/threonine protein kinase</fullName>
        <ecNumber evidence="1">2.7.11.1</ecNumber>
    </recommendedName>
</protein>
<evidence type="ECO:0000313" key="12">
    <source>
        <dbReference type="Proteomes" id="UP000578531"/>
    </source>
</evidence>
<evidence type="ECO:0000313" key="11">
    <source>
        <dbReference type="EMBL" id="KAF6241761.1"/>
    </source>
</evidence>
<dbReference type="EC" id="2.7.11.1" evidence="1"/>
<evidence type="ECO:0000256" key="9">
    <source>
        <dbReference type="SAM" id="MobiDB-lite"/>
    </source>
</evidence>
<dbReference type="InterPro" id="IPR011009">
    <property type="entry name" value="Kinase-like_dom_sf"/>
</dbReference>
<reference evidence="11 12" key="1">
    <citation type="journal article" date="2020" name="Genomics">
        <title>Complete, high-quality genomes from long-read metagenomic sequencing of two wolf lichen thalli reveals enigmatic genome architecture.</title>
        <authorList>
            <person name="McKenzie S.K."/>
            <person name="Walston R.F."/>
            <person name="Allen J.L."/>
        </authorList>
    </citation>
    <scope>NUCLEOTIDE SEQUENCE [LARGE SCALE GENOMIC DNA]</scope>
    <source>
        <strain evidence="11">WasteWater2</strain>
    </source>
</reference>
<keyword evidence="6" id="KW-0067">ATP-binding</keyword>
<dbReference type="Proteomes" id="UP000578531">
    <property type="component" value="Unassembled WGS sequence"/>
</dbReference>
<dbReference type="InterPro" id="IPR000719">
    <property type="entry name" value="Prot_kinase_dom"/>
</dbReference>
<evidence type="ECO:0000256" key="1">
    <source>
        <dbReference type="ARBA" id="ARBA00012513"/>
    </source>
</evidence>
<dbReference type="PROSITE" id="PS00108">
    <property type="entry name" value="PROTEIN_KINASE_ST"/>
    <property type="match status" value="1"/>
</dbReference>
<dbReference type="SMART" id="SM00220">
    <property type="entry name" value="S_TKc"/>
    <property type="match status" value="1"/>
</dbReference>
<evidence type="ECO:0000256" key="8">
    <source>
        <dbReference type="ARBA" id="ARBA00048679"/>
    </source>
</evidence>
<sequence length="492" mass="55085">MFSLGCSCGRPECQTPLSQPRKDCFSYVVSIDGLHVCHPQNIIEYQSTGEDEAESGTQKPVEYESTEAAAPERESPCLLLQRRGRSISGMRLALSTPTQSTLVDLSVHTAVESNVDDHSDSKGGDYELIKQIGKDGEGVIHLMRSRSARRLIVRKTVKYARSAYGKPIEAAILQDILAERHDNIIRLQAFEPYQAFESDQLVDQYQKQGVLLPELFIWQAYQQLASALEFLHRGFDPRCSDPDRRGVCHRDIKPSNIFLRPTPDSDYPDVVLADFGHATLAFATYDPAGTSLWQAPELPRHSPRGDVYSLGAVIHFLIHFKPPIAQLPDGASNTESVMDAWAAAPEARQPIMQFVEEYSEELICVMLIALEADENKRKNASQLLNFVSDCIEHKFPPGSDLLRKAEEWPMAEWAFDHMMPAGGGFEGEDGEPEEEDSGTEQYFEMMERFGYCNSRESSRSLSPAPSDRRRGVSGRRSRGRETSSISLLGETY</sequence>
<dbReference type="SUPFAM" id="SSF56112">
    <property type="entry name" value="Protein kinase-like (PK-like)"/>
    <property type="match status" value="1"/>
</dbReference>
<dbReference type="PROSITE" id="PS50011">
    <property type="entry name" value="PROTEIN_KINASE_DOM"/>
    <property type="match status" value="1"/>
</dbReference>
<dbReference type="RefSeq" id="XP_037171001.1">
    <property type="nucleotide sequence ID" value="XM_037302422.1"/>
</dbReference>
<keyword evidence="5" id="KW-0418">Kinase</keyword>
<comment type="catalytic activity">
    <reaction evidence="7">
        <text>L-threonyl-[protein] + ATP = O-phospho-L-threonyl-[protein] + ADP + H(+)</text>
        <dbReference type="Rhea" id="RHEA:46608"/>
        <dbReference type="Rhea" id="RHEA-COMP:11060"/>
        <dbReference type="Rhea" id="RHEA-COMP:11605"/>
        <dbReference type="ChEBI" id="CHEBI:15378"/>
        <dbReference type="ChEBI" id="CHEBI:30013"/>
        <dbReference type="ChEBI" id="CHEBI:30616"/>
        <dbReference type="ChEBI" id="CHEBI:61977"/>
        <dbReference type="ChEBI" id="CHEBI:456216"/>
        <dbReference type="EC" id="2.7.11.1"/>
    </reaction>
</comment>
<dbReference type="PANTHER" id="PTHR43671:SF98">
    <property type="entry name" value="SERINE_THREONINE-PROTEIN KINASE NEK11"/>
    <property type="match status" value="1"/>
</dbReference>
<dbReference type="Pfam" id="PF00069">
    <property type="entry name" value="Pkinase"/>
    <property type="match status" value="1"/>
</dbReference>
<dbReference type="InterPro" id="IPR050660">
    <property type="entry name" value="NEK_Ser/Thr_kinase"/>
</dbReference>
<dbReference type="PANTHER" id="PTHR43671">
    <property type="entry name" value="SERINE/THREONINE-PROTEIN KINASE NEK"/>
    <property type="match status" value="1"/>
</dbReference>
<gene>
    <name evidence="11" type="ORF">HO173_000473</name>
</gene>
<keyword evidence="2" id="KW-0723">Serine/threonine-protein kinase</keyword>
<feature type="region of interest" description="Disordered" evidence="9">
    <location>
        <begin position="48"/>
        <end position="71"/>
    </location>
</feature>
<feature type="region of interest" description="Disordered" evidence="9">
    <location>
        <begin position="454"/>
        <end position="492"/>
    </location>
</feature>
<evidence type="ECO:0000259" key="10">
    <source>
        <dbReference type="PROSITE" id="PS50011"/>
    </source>
</evidence>
<proteinExistence type="predicted"/>
<dbReference type="GO" id="GO:0005524">
    <property type="term" value="F:ATP binding"/>
    <property type="evidence" value="ECO:0007669"/>
    <property type="project" value="UniProtKB-KW"/>
</dbReference>
<evidence type="ECO:0000256" key="4">
    <source>
        <dbReference type="ARBA" id="ARBA00022741"/>
    </source>
</evidence>
<organism evidence="11 12">
    <name type="scientific">Letharia columbiana</name>
    <dbReference type="NCBI Taxonomy" id="112416"/>
    <lineage>
        <taxon>Eukaryota</taxon>
        <taxon>Fungi</taxon>
        <taxon>Dikarya</taxon>
        <taxon>Ascomycota</taxon>
        <taxon>Pezizomycotina</taxon>
        <taxon>Lecanoromycetes</taxon>
        <taxon>OSLEUM clade</taxon>
        <taxon>Lecanoromycetidae</taxon>
        <taxon>Lecanorales</taxon>
        <taxon>Lecanorineae</taxon>
        <taxon>Parmeliaceae</taxon>
        <taxon>Letharia</taxon>
    </lineage>
</organism>
<evidence type="ECO:0000256" key="6">
    <source>
        <dbReference type="ARBA" id="ARBA00022840"/>
    </source>
</evidence>
<keyword evidence="4" id="KW-0547">Nucleotide-binding</keyword>
<dbReference type="GeneID" id="59282152"/>
<feature type="region of interest" description="Disordered" evidence="9">
    <location>
        <begin position="420"/>
        <end position="442"/>
    </location>
</feature>
<evidence type="ECO:0000256" key="2">
    <source>
        <dbReference type="ARBA" id="ARBA00022527"/>
    </source>
</evidence>
<dbReference type="AlphaFoldDB" id="A0A8H6G765"/>
<feature type="domain" description="Protein kinase" evidence="10">
    <location>
        <begin position="126"/>
        <end position="396"/>
    </location>
</feature>
<dbReference type="Gene3D" id="1.10.510.10">
    <property type="entry name" value="Transferase(Phosphotransferase) domain 1"/>
    <property type="match status" value="1"/>
</dbReference>
<keyword evidence="12" id="KW-1185">Reference proteome</keyword>